<dbReference type="EMBL" id="EQ973776">
    <property type="protein sequence ID" value="EEF50210.1"/>
    <property type="molecule type" value="Genomic_DNA"/>
</dbReference>
<dbReference type="Proteomes" id="UP000008311">
    <property type="component" value="Unassembled WGS sequence"/>
</dbReference>
<name>B9REK7_RICCO</name>
<accession>B9REK7</accession>
<reference evidence="3" key="1">
    <citation type="journal article" date="2010" name="Nat. Biotechnol.">
        <title>Draft genome sequence of the oilseed species Ricinus communis.</title>
        <authorList>
            <person name="Chan A.P."/>
            <person name="Crabtree J."/>
            <person name="Zhao Q."/>
            <person name="Lorenzi H."/>
            <person name="Orvis J."/>
            <person name="Puiu D."/>
            <person name="Melake-Berhan A."/>
            <person name="Jones K.M."/>
            <person name="Redman J."/>
            <person name="Chen G."/>
            <person name="Cahoon E.B."/>
            <person name="Gedil M."/>
            <person name="Stanke M."/>
            <person name="Haas B.J."/>
            <person name="Wortman J.R."/>
            <person name="Fraser-Liggett C.M."/>
            <person name="Ravel J."/>
            <person name="Rabinowicz P.D."/>
        </authorList>
    </citation>
    <scope>NUCLEOTIDE SEQUENCE [LARGE SCALE GENOMIC DNA]</scope>
    <source>
        <strain evidence="3">cv. Hale</strain>
    </source>
</reference>
<dbReference type="InParanoid" id="B9REK7"/>
<sequence>MKKNVKKTSLFSTTRFRPGGEKTKREVLHQQNHRTPPPSLHRFSPTATSSISTSSSFVDLGLLVAALSISTNTNFAGYL</sequence>
<feature type="region of interest" description="Disordered" evidence="1">
    <location>
        <begin position="1"/>
        <end position="47"/>
    </location>
</feature>
<proteinExistence type="predicted"/>
<evidence type="ECO:0000313" key="2">
    <source>
        <dbReference type="EMBL" id="EEF50210.1"/>
    </source>
</evidence>
<protein>
    <submittedName>
        <fullName evidence="2">Uncharacterized protein</fullName>
    </submittedName>
</protein>
<dbReference type="AlphaFoldDB" id="B9REK7"/>
<organism evidence="2 3">
    <name type="scientific">Ricinus communis</name>
    <name type="common">Castor bean</name>
    <dbReference type="NCBI Taxonomy" id="3988"/>
    <lineage>
        <taxon>Eukaryota</taxon>
        <taxon>Viridiplantae</taxon>
        <taxon>Streptophyta</taxon>
        <taxon>Embryophyta</taxon>
        <taxon>Tracheophyta</taxon>
        <taxon>Spermatophyta</taxon>
        <taxon>Magnoliopsida</taxon>
        <taxon>eudicotyledons</taxon>
        <taxon>Gunneridae</taxon>
        <taxon>Pentapetalae</taxon>
        <taxon>rosids</taxon>
        <taxon>fabids</taxon>
        <taxon>Malpighiales</taxon>
        <taxon>Euphorbiaceae</taxon>
        <taxon>Acalyphoideae</taxon>
        <taxon>Acalypheae</taxon>
        <taxon>Ricinus</taxon>
    </lineage>
</organism>
<evidence type="ECO:0000313" key="3">
    <source>
        <dbReference type="Proteomes" id="UP000008311"/>
    </source>
</evidence>
<evidence type="ECO:0000256" key="1">
    <source>
        <dbReference type="SAM" id="MobiDB-lite"/>
    </source>
</evidence>
<gene>
    <name evidence="2" type="ORF">RCOM_1773250</name>
</gene>
<feature type="compositionally biased region" description="Basic and acidic residues" evidence="1">
    <location>
        <begin position="18"/>
        <end position="28"/>
    </location>
</feature>
<keyword evidence="3" id="KW-1185">Reference proteome</keyword>